<feature type="domain" description="HTH araC/xylS-type" evidence="4">
    <location>
        <begin position="160"/>
        <end position="259"/>
    </location>
</feature>
<dbReference type="EMBL" id="VKKU01000002">
    <property type="protein sequence ID" value="TSB02521.1"/>
    <property type="molecule type" value="Genomic_DNA"/>
</dbReference>
<keyword evidence="1" id="KW-0805">Transcription regulation</keyword>
<dbReference type="InterPro" id="IPR018062">
    <property type="entry name" value="HTH_AraC-typ_CS"/>
</dbReference>
<dbReference type="InterPro" id="IPR018060">
    <property type="entry name" value="HTH_AraC"/>
</dbReference>
<dbReference type="Pfam" id="PF12833">
    <property type="entry name" value="HTH_18"/>
    <property type="match status" value="1"/>
</dbReference>
<evidence type="ECO:0000313" key="5">
    <source>
        <dbReference type="EMBL" id="TSB02521.1"/>
    </source>
</evidence>
<name>A0A553WCV0_9SPHN</name>
<dbReference type="AlphaFoldDB" id="A0A553WCV0"/>
<protein>
    <submittedName>
        <fullName evidence="5">Helix-turn-helix transcriptional regulator</fullName>
    </submittedName>
</protein>
<accession>A0A553WCV0</accession>
<dbReference type="GO" id="GO:0043565">
    <property type="term" value="F:sequence-specific DNA binding"/>
    <property type="evidence" value="ECO:0007669"/>
    <property type="project" value="InterPro"/>
</dbReference>
<reference evidence="5 6" key="1">
    <citation type="submission" date="2019-07" db="EMBL/GenBank/DDBJ databases">
        <authorList>
            <person name="Park M."/>
        </authorList>
    </citation>
    <scope>NUCLEOTIDE SEQUENCE [LARGE SCALE GENOMIC DNA]</scope>
    <source>
        <strain evidence="5 6">KCTC32445</strain>
    </source>
</reference>
<evidence type="ECO:0000256" key="3">
    <source>
        <dbReference type="ARBA" id="ARBA00023163"/>
    </source>
</evidence>
<evidence type="ECO:0000256" key="2">
    <source>
        <dbReference type="ARBA" id="ARBA00023125"/>
    </source>
</evidence>
<dbReference type="GO" id="GO:0003700">
    <property type="term" value="F:DNA-binding transcription factor activity"/>
    <property type="evidence" value="ECO:0007669"/>
    <property type="project" value="InterPro"/>
</dbReference>
<evidence type="ECO:0000313" key="6">
    <source>
        <dbReference type="Proteomes" id="UP000320160"/>
    </source>
</evidence>
<gene>
    <name evidence="5" type="ORF">FOM92_15690</name>
</gene>
<dbReference type="Gene3D" id="1.10.10.60">
    <property type="entry name" value="Homeodomain-like"/>
    <property type="match status" value="1"/>
</dbReference>
<dbReference type="OrthoDB" id="323290at2"/>
<evidence type="ECO:0000256" key="1">
    <source>
        <dbReference type="ARBA" id="ARBA00023015"/>
    </source>
</evidence>
<dbReference type="PROSITE" id="PS00041">
    <property type="entry name" value="HTH_ARAC_FAMILY_1"/>
    <property type="match status" value="1"/>
</dbReference>
<keyword evidence="6" id="KW-1185">Reference proteome</keyword>
<dbReference type="Proteomes" id="UP000320160">
    <property type="component" value="Unassembled WGS sequence"/>
</dbReference>
<dbReference type="PROSITE" id="PS01124">
    <property type="entry name" value="HTH_ARAC_FAMILY_2"/>
    <property type="match status" value="1"/>
</dbReference>
<keyword evidence="3" id="KW-0804">Transcription</keyword>
<dbReference type="InterPro" id="IPR050204">
    <property type="entry name" value="AraC_XylS_family_regulators"/>
</dbReference>
<evidence type="ECO:0000259" key="4">
    <source>
        <dbReference type="PROSITE" id="PS01124"/>
    </source>
</evidence>
<comment type="caution">
    <text evidence="5">The sequence shown here is derived from an EMBL/GenBank/DDBJ whole genome shotgun (WGS) entry which is preliminary data.</text>
</comment>
<proteinExistence type="predicted"/>
<dbReference type="PANTHER" id="PTHR46796">
    <property type="entry name" value="HTH-TYPE TRANSCRIPTIONAL ACTIVATOR RHAS-RELATED"/>
    <property type="match status" value="1"/>
</dbReference>
<keyword evidence="2" id="KW-0238">DNA-binding</keyword>
<dbReference type="PANTHER" id="PTHR46796:SF13">
    <property type="entry name" value="HTH-TYPE TRANSCRIPTIONAL ACTIVATOR RHAS"/>
    <property type="match status" value="1"/>
</dbReference>
<sequence>MGRTMLDVSYEAPGERLAELVSSFYRLDFAGDHFSELERADRAQFRFQLKGHGEYHFADGTMSPSFPVTIIGPTTAPVLAKSNCPLSIFGWGMPTAGWVALMGNNAGAYVDKALDARHIFGDWIMEIRDELIAASDFAEQVEIGCLAAENIFRHKSTAPFEFTSLVDAWLISDGDPSVESLANQSGLSQRQLERMTKRYYGLPPKKLARKYRALRAAQSLAHGDSLDETGLALAFYDQSHLIREVKQFTGLTPGQLRSGQSTLTRATMKGRRALGGKVSPLVSES</sequence>
<organism evidence="5 6">
    <name type="scientific">Sphingorhabdus contaminans</name>
    <dbReference type="NCBI Taxonomy" id="1343899"/>
    <lineage>
        <taxon>Bacteria</taxon>
        <taxon>Pseudomonadati</taxon>
        <taxon>Pseudomonadota</taxon>
        <taxon>Alphaproteobacteria</taxon>
        <taxon>Sphingomonadales</taxon>
        <taxon>Sphingomonadaceae</taxon>
        <taxon>Sphingorhabdus</taxon>
    </lineage>
</organism>
<dbReference type="SMART" id="SM00342">
    <property type="entry name" value="HTH_ARAC"/>
    <property type="match status" value="1"/>
</dbReference>